<reference evidence="2 3" key="1">
    <citation type="submission" date="2019-09" db="EMBL/GenBank/DDBJ databases">
        <title>Wenzhouxiangella sp. Genome sequencing and assembly.</title>
        <authorList>
            <person name="Zhang R."/>
        </authorList>
    </citation>
    <scope>NUCLEOTIDE SEQUENCE [LARGE SCALE GENOMIC DNA]</scope>
    <source>
        <strain evidence="2 3">W260</strain>
    </source>
</reference>
<protein>
    <submittedName>
        <fullName evidence="2">ATP-binding protein</fullName>
    </submittedName>
</protein>
<evidence type="ECO:0000313" key="3">
    <source>
        <dbReference type="Proteomes" id="UP000325372"/>
    </source>
</evidence>
<dbReference type="EMBL" id="VYXP01000013">
    <property type="protein sequence ID" value="KAA9129683.1"/>
    <property type="molecule type" value="Genomic_DNA"/>
</dbReference>
<dbReference type="Proteomes" id="UP000325372">
    <property type="component" value="Unassembled WGS sequence"/>
</dbReference>
<keyword evidence="3" id="KW-1185">Reference proteome</keyword>
<dbReference type="InterPro" id="IPR027417">
    <property type="entry name" value="P-loop_NTPase"/>
</dbReference>
<dbReference type="SUPFAM" id="SSF52540">
    <property type="entry name" value="P-loop containing nucleoside triphosphate hydrolases"/>
    <property type="match status" value="1"/>
</dbReference>
<accession>A0A5N0T445</accession>
<dbReference type="Pfam" id="PF13175">
    <property type="entry name" value="AAA_15"/>
    <property type="match status" value="1"/>
</dbReference>
<proteinExistence type="predicted"/>
<dbReference type="RefSeq" id="WP_150865613.1">
    <property type="nucleotide sequence ID" value="NZ_VYXP01000013.1"/>
</dbReference>
<gene>
    <name evidence="2" type="ORF">F3N42_15070</name>
</gene>
<feature type="domain" description="Endonuclease GajA/Old nuclease/RecF-like AAA" evidence="1">
    <location>
        <begin position="1"/>
        <end position="379"/>
    </location>
</feature>
<dbReference type="InterPro" id="IPR051396">
    <property type="entry name" value="Bact_Antivir_Def_Nuclease"/>
</dbReference>
<sequence>MRIKSIGIKGFRGYSEPIEIKFSDLLVLVGKNDIGKSTILEALDIFFNEGKGSVKLDKEDINKSNLANGDDCVEISVEFESLPKSIIIDSSNETSLSDEYLLSSTGTLWVVKKYPKAGKEKVFIRSNHPTAKNSSDLLLKKNTELKKILKEQGLECVDKSKNSELRKSIWSGQGDLELREIEIEVAKIDAKNIWEQLKNYMPMFTLFQADRKNSDGDSEIQDPMKIAVREILGNPSIQSNLKEVAEEVKRHLDHVADQTLVKLKELNPEIASSLTPQIPESESLKWADVFRSVAIAGDEDIPINKRGSGVKRLILVSFFRADAERRQREANLPSVVYAIEEPETSQHPGHQRALISALKTLSKAKNTQIILTTHSPEIVKQLDFENILLIAGQSPERIQSVEESELPYPSLNEVNFAAFDESTFEYHNELYGFIEAEGKLAEFKGGKTTMLYHRQNRDGTTTQQQIIQTEYIRHQIHHPENEANARFTDHDLRQSIQEMRAFIQTNMQNRPVQ</sequence>
<keyword evidence="2" id="KW-0547">Nucleotide-binding</keyword>
<dbReference type="Gene3D" id="3.40.50.300">
    <property type="entry name" value="P-loop containing nucleotide triphosphate hydrolases"/>
    <property type="match status" value="1"/>
</dbReference>
<keyword evidence="2" id="KW-0067">ATP-binding</keyword>
<dbReference type="PANTHER" id="PTHR43581:SF4">
    <property type="entry name" value="ATP_GTP PHOSPHATASE"/>
    <property type="match status" value="1"/>
</dbReference>
<dbReference type="PANTHER" id="PTHR43581">
    <property type="entry name" value="ATP/GTP PHOSPHATASE"/>
    <property type="match status" value="1"/>
</dbReference>
<dbReference type="GO" id="GO:0005524">
    <property type="term" value="F:ATP binding"/>
    <property type="evidence" value="ECO:0007669"/>
    <property type="project" value="UniProtKB-KW"/>
</dbReference>
<comment type="caution">
    <text evidence="2">The sequence shown here is derived from an EMBL/GenBank/DDBJ whole genome shotgun (WGS) entry which is preliminary data.</text>
</comment>
<dbReference type="AlphaFoldDB" id="A0A5N0T445"/>
<name>A0A5N0T445_9GAMM</name>
<organism evidence="2 3">
    <name type="scientific">Marinihelvus fidelis</name>
    <dbReference type="NCBI Taxonomy" id="2613842"/>
    <lineage>
        <taxon>Bacteria</taxon>
        <taxon>Pseudomonadati</taxon>
        <taxon>Pseudomonadota</taxon>
        <taxon>Gammaproteobacteria</taxon>
        <taxon>Chromatiales</taxon>
        <taxon>Wenzhouxiangellaceae</taxon>
        <taxon>Marinihelvus</taxon>
    </lineage>
</organism>
<dbReference type="InterPro" id="IPR041685">
    <property type="entry name" value="AAA_GajA/Old/RecF-like"/>
</dbReference>
<evidence type="ECO:0000259" key="1">
    <source>
        <dbReference type="Pfam" id="PF13175"/>
    </source>
</evidence>
<evidence type="ECO:0000313" key="2">
    <source>
        <dbReference type="EMBL" id="KAA9129683.1"/>
    </source>
</evidence>